<feature type="transmembrane region" description="Helical" evidence="1">
    <location>
        <begin position="6"/>
        <end position="25"/>
    </location>
</feature>
<dbReference type="EMBL" id="WIAO01000011">
    <property type="protein sequence ID" value="MQM26152.1"/>
    <property type="molecule type" value="Genomic_DNA"/>
</dbReference>
<reference evidence="2 3" key="1">
    <citation type="submission" date="2019-10" db="EMBL/GenBank/DDBJ databases">
        <title>Glycomyces albidus sp. nov., a novel actinomycete isolated from rhizosphere soil of wheat (Triticum aestivum L.).</title>
        <authorList>
            <person name="Qian L."/>
        </authorList>
    </citation>
    <scope>NUCLEOTIDE SEQUENCE [LARGE SCALE GENOMIC DNA]</scope>
    <source>
        <strain evidence="2 3">NEAU-7082</strain>
    </source>
</reference>
<feature type="transmembrane region" description="Helical" evidence="1">
    <location>
        <begin position="189"/>
        <end position="212"/>
    </location>
</feature>
<evidence type="ECO:0000256" key="1">
    <source>
        <dbReference type="SAM" id="Phobius"/>
    </source>
</evidence>
<feature type="transmembrane region" description="Helical" evidence="1">
    <location>
        <begin position="218"/>
        <end position="244"/>
    </location>
</feature>
<organism evidence="2 3">
    <name type="scientific">Glycomyces albidus</name>
    <dbReference type="NCBI Taxonomy" id="2656774"/>
    <lineage>
        <taxon>Bacteria</taxon>
        <taxon>Bacillati</taxon>
        <taxon>Actinomycetota</taxon>
        <taxon>Actinomycetes</taxon>
        <taxon>Glycomycetales</taxon>
        <taxon>Glycomycetaceae</taxon>
        <taxon>Glycomyces</taxon>
    </lineage>
</organism>
<evidence type="ECO:0000313" key="2">
    <source>
        <dbReference type="EMBL" id="MQM26152.1"/>
    </source>
</evidence>
<gene>
    <name evidence="2" type="ORF">GFD30_11300</name>
</gene>
<dbReference type="RefSeq" id="WP_153025319.1">
    <property type="nucleotide sequence ID" value="NZ_WIAO01000011.1"/>
</dbReference>
<keyword evidence="1" id="KW-0472">Membrane</keyword>
<keyword evidence="3" id="KW-1185">Reference proteome</keyword>
<name>A0A6L5G8Y7_9ACTN</name>
<comment type="caution">
    <text evidence="2">The sequence shown here is derived from an EMBL/GenBank/DDBJ whole genome shotgun (WGS) entry which is preliminary data.</text>
</comment>
<sequence length="427" mass="45879">MGGDDLLGLWLGLAVIAVLASWPVLPGLRRFAGFKTFPPFRAWAAQPHPDAAVPVRAGRRLSRTAGDADAAHATVVVRTAWRNQDSRDVHPSLRVSRPLVPVVSVDGSPASWGWGTTELTLPPGRHLIAVTSSHSRCYQTVDLRRGERRELDYASILGATAHWYAEAGAQIRDLTALGPRRPGPGGIGWYHLITVGGLVLVAALTAVALTSADPIADLLIPAAVWGAVAIGLGIGIGVIAVSLVQQARARKVVTVPPPSDRTAATVRVLDADVPERLAPASGWAGLGLHLRFELDAHPEPALAALAGGRKPNLMQRWRAIRIGEPEPPACRPWIPPPEVLLDGEPVPASWTRMWMQLAPGEHELVVRVAAPPSQIDARTMLDLSEAELRRRFRTTAGETLDLRFTADIAALAAHNRPQLAAVRARWR</sequence>
<evidence type="ECO:0000313" key="3">
    <source>
        <dbReference type="Proteomes" id="UP000477750"/>
    </source>
</evidence>
<keyword evidence="1" id="KW-0812">Transmembrane</keyword>
<keyword evidence="1" id="KW-1133">Transmembrane helix</keyword>
<proteinExistence type="predicted"/>
<dbReference type="AlphaFoldDB" id="A0A6L5G8Y7"/>
<dbReference type="Proteomes" id="UP000477750">
    <property type="component" value="Unassembled WGS sequence"/>
</dbReference>
<accession>A0A6L5G8Y7</accession>
<protein>
    <submittedName>
        <fullName evidence="2">Uncharacterized protein</fullName>
    </submittedName>
</protein>